<evidence type="ECO:0000256" key="11">
    <source>
        <dbReference type="ARBA" id="ARBA00022837"/>
    </source>
</evidence>
<keyword evidence="17" id="KW-0325">Glycoprotein</keyword>
<comment type="subcellular location">
    <subcellularLocation>
        <location evidence="1">Cell membrane</location>
        <topology evidence="1">Multi-pass membrane protein</topology>
    </subcellularLocation>
</comment>
<evidence type="ECO:0000256" key="2">
    <source>
        <dbReference type="ARBA" id="ARBA00007489"/>
    </source>
</evidence>
<reference evidence="24" key="1">
    <citation type="submission" date="2012-12" db="EMBL/GenBank/DDBJ databases">
        <authorList>
            <person name="Hellsten U."/>
            <person name="Grimwood J."/>
            <person name="Chapman J.A."/>
            <person name="Shapiro H."/>
            <person name="Aerts A."/>
            <person name="Otillar R.P."/>
            <person name="Terry A.Y."/>
            <person name="Boore J.L."/>
            <person name="Simakov O."/>
            <person name="Marletaz F."/>
            <person name="Cho S.-J."/>
            <person name="Edsinger-Gonzales E."/>
            <person name="Havlak P."/>
            <person name="Kuo D.-H."/>
            <person name="Larsson T."/>
            <person name="Lv J."/>
            <person name="Arendt D."/>
            <person name="Savage R."/>
            <person name="Osoegawa K."/>
            <person name="de Jong P."/>
            <person name="Lindberg D.R."/>
            <person name="Seaver E.C."/>
            <person name="Weisblat D.A."/>
            <person name="Putnam N.H."/>
            <person name="Grigoriev I.V."/>
            <person name="Rokhsar D.S."/>
        </authorList>
    </citation>
    <scope>NUCLEOTIDE SEQUENCE</scope>
    <source>
        <strain evidence="24">I ESC-2004</strain>
    </source>
</reference>
<keyword evidence="24" id="KW-1185">Reference proteome</keyword>
<dbReference type="InterPro" id="IPR003644">
    <property type="entry name" value="Calx_beta"/>
</dbReference>
<keyword evidence="12" id="KW-0112">Calmodulin-binding</keyword>
<dbReference type="SUPFAM" id="SSF141072">
    <property type="entry name" value="CalX-like"/>
    <property type="match status" value="2"/>
</dbReference>
<dbReference type="STRING" id="283909.R7V0D1"/>
<accession>R7V0D1</accession>
<evidence type="ECO:0000256" key="6">
    <source>
        <dbReference type="ARBA" id="ARBA00022568"/>
    </source>
</evidence>
<gene>
    <name evidence="22" type="ORF">CAPTEDRAFT_183802</name>
</gene>
<evidence type="ECO:0000256" key="19">
    <source>
        <dbReference type="ARBA" id="ARBA00033667"/>
    </source>
</evidence>
<dbReference type="EMBL" id="AMQN01006491">
    <property type="status" value="NOT_ANNOTATED_CDS"/>
    <property type="molecule type" value="Genomic_DNA"/>
</dbReference>
<evidence type="ECO:0000256" key="3">
    <source>
        <dbReference type="ARBA" id="ARBA00022448"/>
    </source>
</evidence>
<proteinExistence type="inferred from homology"/>
<dbReference type="EMBL" id="KB298496">
    <property type="protein sequence ID" value="ELU09126.1"/>
    <property type="molecule type" value="Genomic_DNA"/>
</dbReference>
<dbReference type="Proteomes" id="UP000014760">
    <property type="component" value="Unassembled WGS sequence"/>
</dbReference>
<evidence type="ECO:0000256" key="5">
    <source>
        <dbReference type="ARBA" id="ARBA00022475"/>
    </source>
</evidence>
<dbReference type="AlphaFoldDB" id="R7V0D1"/>
<evidence type="ECO:0000313" key="22">
    <source>
        <dbReference type="EMBL" id="ELU09126.1"/>
    </source>
</evidence>
<keyword evidence="14" id="KW-0915">Sodium</keyword>
<dbReference type="GO" id="GO:0042383">
    <property type="term" value="C:sarcolemma"/>
    <property type="evidence" value="ECO:0007669"/>
    <property type="project" value="TreeGrafter"/>
</dbReference>
<dbReference type="InterPro" id="IPR044880">
    <property type="entry name" value="NCX_ion-bd_dom_sf"/>
</dbReference>
<keyword evidence="18" id="KW-0739">Sodium transport</keyword>
<keyword evidence="6" id="KW-0109">Calcium transport</keyword>
<dbReference type="InterPro" id="IPR051171">
    <property type="entry name" value="CaCA"/>
</dbReference>
<dbReference type="GO" id="GO:0005432">
    <property type="term" value="F:calcium:sodium antiporter activity"/>
    <property type="evidence" value="ECO:0007669"/>
    <property type="project" value="InterPro"/>
</dbReference>
<evidence type="ECO:0000256" key="13">
    <source>
        <dbReference type="ARBA" id="ARBA00022989"/>
    </source>
</evidence>
<keyword evidence="5" id="KW-1003">Cell membrane</keyword>
<dbReference type="Pfam" id="PF03160">
    <property type="entry name" value="Calx-beta"/>
    <property type="match status" value="1"/>
</dbReference>
<keyword evidence="7 20" id="KW-0812">Transmembrane</keyword>
<dbReference type="InterPro" id="IPR004837">
    <property type="entry name" value="NaCa_Exmemb"/>
</dbReference>
<dbReference type="SMART" id="SM00237">
    <property type="entry name" value="Calx_beta"/>
    <property type="match status" value="2"/>
</dbReference>
<keyword evidence="4" id="KW-0050">Antiport</keyword>
<dbReference type="EnsemblMetazoa" id="CapteT183802">
    <property type="protein sequence ID" value="CapteP183802"/>
    <property type="gene ID" value="CapteG183802"/>
</dbReference>
<dbReference type="GO" id="GO:0007154">
    <property type="term" value="P:cell communication"/>
    <property type="evidence" value="ECO:0007669"/>
    <property type="project" value="InterPro"/>
</dbReference>
<feature type="transmembrane region" description="Helical" evidence="20">
    <location>
        <begin position="35"/>
        <end position="60"/>
    </location>
</feature>
<evidence type="ECO:0000313" key="24">
    <source>
        <dbReference type="Proteomes" id="UP000014760"/>
    </source>
</evidence>
<evidence type="ECO:0000256" key="12">
    <source>
        <dbReference type="ARBA" id="ARBA00022860"/>
    </source>
</evidence>
<evidence type="ECO:0000256" key="1">
    <source>
        <dbReference type="ARBA" id="ARBA00004651"/>
    </source>
</evidence>
<dbReference type="EMBL" id="AMQN01006492">
    <property type="status" value="NOT_ANNOTATED_CDS"/>
    <property type="molecule type" value="Genomic_DNA"/>
</dbReference>
<dbReference type="PANTHER" id="PTHR11878:SF76">
    <property type="entry name" value="CALX-BETA DOMAIN-CONTAINING PROTEIN"/>
    <property type="match status" value="1"/>
</dbReference>
<dbReference type="InterPro" id="IPR038081">
    <property type="entry name" value="CalX-like_sf"/>
</dbReference>
<evidence type="ECO:0000256" key="14">
    <source>
        <dbReference type="ARBA" id="ARBA00023053"/>
    </source>
</evidence>
<reference evidence="22 24" key="2">
    <citation type="journal article" date="2013" name="Nature">
        <title>Insights into bilaterian evolution from three spiralian genomes.</title>
        <authorList>
            <person name="Simakov O."/>
            <person name="Marletaz F."/>
            <person name="Cho S.J."/>
            <person name="Edsinger-Gonzales E."/>
            <person name="Havlak P."/>
            <person name="Hellsten U."/>
            <person name="Kuo D.H."/>
            <person name="Larsson T."/>
            <person name="Lv J."/>
            <person name="Arendt D."/>
            <person name="Savage R."/>
            <person name="Osoegawa K."/>
            <person name="de Jong P."/>
            <person name="Grimwood J."/>
            <person name="Chapman J.A."/>
            <person name="Shapiro H."/>
            <person name="Aerts A."/>
            <person name="Otillar R.P."/>
            <person name="Terry A.Y."/>
            <person name="Boore J.L."/>
            <person name="Grigoriev I.V."/>
            <person name="Lindberg D.R."/>
            <person name="Seaver E.C."/>
            <person name="Weisblat D.A."/>
            <person name="Putnam N.H."/>
            <person name="Rokhsar D.S."/>
        </authorList>
    </citation>
    <scope>NUCLEOTIDE SEQUENCE</scope>
    <source>
        <strain evidence="22 24">I ESC-2004</strain>
    </source>
</reference>
<reference evidence="23" key="3">
    <citation type="submission" date="2015-06" db="UniProtKB">
        <authorList>
            <consortium name="EnsemblMetazoa"/>
        </authorList>
    </citation>
    <scope>IDENTIFICATION</scope>
</reference>
<evidence type="ECO:0000256" key="16">
    <source>
        <dbReference type="ARBA" id="ARBA00023136"/>
    </source>
</evidence>
<evidence type="ECO:0000313" key="23">
    <source>
        <dbReference type="EnsemblMetazoa" id="CapteP183802"/>
    </source>
</evidence>
<dbReference type="NCBIfam" id="TIGR00845">
    <property type="entry name" value="caca"/>
    <property type="match status" value="1"/>
</dbReference>
<keyword evidence="9" id="KW-0732">Signal</keyword>
<evidence type="ECO:0000256" key="20">
    <source>
        <dbReference type="SAM" id="Phobius"/>
    </source>
</evidence>
<feature type="domain" description="Calx-beta" evidence="21">
    <location>
        <begin position="467"/>
        <end position="566"/>
    </location>
</feature>
<dbReference type="Gene3D" id="1.20.1420.30">
    <property type="entry name" value="NCX, central ion-binding region"/>
    <property type="match status" value="2"/>
</dbReference>
<dbReference type="InterPro" id="IPR032452">
    <property type="entry name" value="Na_Ca_Ex_C-exten"/>
</dbReference>
<protein>
    <recommendedName>
        <fullName evidence="21">Calx-beta domain-containing protein</fullName>
    </recommendedName>
</protein>
<dbReference type="Pfam" id="PF01699">
    <property type="entry name" value="Na_Ca_ex"/>
    <property type="match status" value="2"/>
</dbReference>
<name>R7V0D1_CAPTE</name>
<feature type="transmembrane region" description="Helical" evidence="20">
    <location>
        <begin position="787"/>
        <end position="811"/>
    </location>
</feature>
<organism evidence="22">
    <name type="scientific">Capitella teleta</name>
    <name type="common">Polychaete worm</name>
    <dbReference type="NCBI Taxonomy" id="283909"/>
    <lineage>
        <taxon>Eukaryota</taxon>
        <taxon>Metazoa</taxon>
        <taxon>Spiralia</taxon>
        <taxon>Lophotrochozoa</taxon>
        <taxon>Annelida</taxon>
        <taxon>Polychaeta</taxon>
        <taxon>Sedentaria</taxon>
        <taxon>Scolecida</taxon>
        <taxon>Capitellidae</taxon>
        <taxon>Capitella</taxon>
    </lineage>
</organism>
<feature type="transmembrane region" description="Helical" evidence="20">
    <location>
        <begin position="129"/>
        <end position="150"/>
    </location>
</feature>
<dbReference type="EMBL" id="AMQN01006493">
    <property type="status" value="NOT_ANNOTATED_CDS"/>
    <property type="molecule type" value="Genomic_DNA"/>
</dbReference>
<keyword evidence="15" id="KW-0406">Ion transport</keyword>
<keyword evidence="16 20" id="KW-0472">Membrane</keyword>
<evidence type="ECO:0000256" key="18">
    <source>
        <dbReference type="ARBA" id="ARBA00023201"/>
    </source>
</evidence>
<evidence type="ECO:0000256" key="7">
    <source>
        <dbReference type="ARBA" id="ARBA00022692"/>
    </source>
</evidence>
<comment type="catalytic activity">
    <reaction evidence="19">
        <text>Ca(2+)(in) + 3 Na(+)(out) = Ca(2+)(out) + 3 Na(+)(in)</text>
        <dbReference type="Rhea" id="RHEA:69955"/>
        <dbReference type="ChEBI" id="CHEBI:29101"/>
        <dbReference type="ChEBI" id="CHEBI:29108"/>
    </reaction>
</comment>
<feature type="transmembrane region" description="Helical" evidence="20">
    <location>
        <begin position="823"/>
        <end position="843"/>
    </location>
</feature>
<dbReference type="PANTHER" id="PTHR11878">
    <property type="entry name" value="SODIUM/CALCIUM EXCHANGER"/>
    <property type="match status" value="1"/>
</dbReference>
<evidence type="ECO:0000256" key="10">
    <source>
        <dbReference type="ARBA" id="ARBA00022737"/>
    </source>
</evidence>
<keyword evidence="10" id="KW-0677">Repeat</keyword>
<feature type="domain" description="Calx-beta" evidence="21">
    <location>
        <begin position="349"/>
        <end position="448"/>
    </location>
</feature>
<dbReference type="GO" id="GO:0098794">
    <property type="term" value="C:postsynapse"/>
    <property type="evidence" value="ECO:0007669"/>
    <property type="project" value="TreeGrafter"/>
</dbReference>
<dbReference type="HOGENOM" id="CLU_012872_1_0_1"/>
<keyword evidence="3" id="KW-0813">Transport</keyword>
<keyword evidence="11" id="KW-0106">Calcium</keyword>
<dbReference type="OMA" id="CMVGLKD"/>
<feature type="transmembrane region" description="Helical" evidence="20">
    <location>
        <begin position="714"/>
        <end position="736"/>
    </location>
</feature>
<evidence type="ECO:0000256" key="8">
    <source>
        <dbReference type="ARBA" id="ARBA00022723"/>
    </source>
</evidence>
<keyword evidence="8" id="KW-0479">Metal-binding</keyword>
<comment type="similarity">
    <text evidence="2">Belongs to the Ca(2+):cation antiporter (CaCA) (TC 2.A.19) family. SLC8 subfamily.</text>
</comment>
<dbReference type="GO" id="GO:0098703">
    <property type="term" value="P:calcium ion import across plasma membrane"/>
    <property type="evidence" value="ECO:0007669"/>
    <property type="project" value="TreeGrafter"/>
</dbReference>
<dbReference type="Gene3D" id="2.60.40.2030">
    <property type="match status" value="2"/>
</dbReference>
<dbReference type="GO" id="GO:0005516">
    <property type="term" value="F:calmodulin binding"/>
    <property type="evidence" value="ECO:0007669"/>
    <property type="project" value="UniProtKB-KW"/>
</dbReference>
<dbReference type="PRINTS" id="PR01259">
    <property type="entry name" value="NACAEXCHNGR"/>
</dbReference>
<feature type="transmembrane region" description="Helical" evidence="20">
    <location>
        <begin position="191"/>
        <end position="211"/>
    </location>
</feature>
<feature type="transmembrane region" description="Helical" evidence="20">
    <location>
        <begin position="681"/>
        <end position="702"/>
    </location>
</feature>
<evidence type="ECO:0000259" key="21">
    <source>
        <dbReference type="SMART" id="SM00237"/>
    </source>
</evidence>
<dbReference type="GO" id="GO:0046872">
    <property type="term" value="F:metal ion binding"/>
    <property type="evidence" value="ECO:0007669"/>
    <property type="project" value="UniProtKB-KW"/>
</dbReference>
<evidence type="ECO:0000256" key="4">
    <source>
        <dbReference type="ARBA" id="ARBA00022449"/>
    </source>
</evidence>
<dbReference type="GO" id="GO:0030424">
    <property type="term" value="C:axon"/>
    <property type="evidence" value="ECO:0007669"/>
    <property type="project" value="TreeGrafter"/>
</dbReference>
<evidence type="ECO:0000256" key="9">
    <source>
        <dbReference type="ARBA" id="ARBA00022729"/>
    </source>
</evidence>
<dbReference type="OrthoDB" id="418484at2759"/>
<evidence type="ECO:0000256" key="17">
    <source>
        <dbReference type="ARBA" id="ARBA00023180"/>
    </source>
</evidence>
<sequence>MADNCTIDLNDYFCSDVGLVLPFFSEYTWHTGARAFIYFAALFWCFLGVAIIADVFMCAIEKITSRTRVIKVASMEAEKGYEEIEVKVWNDTVANLTLMALGSSAPEILLSCIELMGDGFVSGQLGPSTIVGSAAFNLLVITAVCVVSIPTNEVRRIKHIKVFIVTASFSVFAYLWLIIILVAITPNYVDLWEAILTFIFFPVMVILAYVADKDFCNRKKVDDSKVELGFSEYALLHRHQGADASSRRQIPLIGQLFRHNLHYVHGSCNHPDEERMTDAKMREFMKELRQVHPHLPEVTIAKLAASKMEESRPHNHLWYRINATRSLGGNPTLLPKFDENVQEVDMIGSTTDFSENNSKAVIEFTASQSAVLEQEQRVRLGIKRWGKLNCRVLFKLETIDGTAEAEKDYIPIKQTLVFEKDEKMKFVDIEIIDDNEWEPDEVFFVKISLDSDDPSSHVSVIGKKSVQEVTIINDDEPGTFDFMKPSLLFKESAGKALIPVERSNGADGKVEIEWKTEDMTAKAGKDFEGGSGTLVFEHGEMTKMLEIAIYDDQEKEKDECFKVDLIGCSEGAKLGRVRKTIVTIVNDDGACVQCPFRVRFINLFFSDFNGMVSRLVDMANMNMDALRVDSNSYADQFRNAMNVNGGDIESATNMDYVMHFCTLAWKILFAFVPPVSVWGGWLAFFIALLMIAILTTIIGDLASISGCLVTLKDSVTAITFVALGTSLPDLFASKQAATMEKTADNSIGNVTGSNSVNVFLGLGLPWLIASIYWTAQGKRFEVKAGSLSFSVVIYAVCACSCIGLLVLRRYLPLFGKAELGGTVVPKIICGVFFVFLWILYVLLSSLQAYGHIESF</sequence>
<dbReference type="Pfam" id="PF16494">
    <property type="entry name" value="Na_Ca_ex_C"/>
    <property type="match status" value="1"/>
</dbReference>
<keyword evidence="13 20" id="KW-1133">Transmembrane helix</keyword>
<dbReference type="InterPro" id="IPR004836">
    <property type="entry name" value="Na_Ca_Ex"/>
</dbReference>
<feature type="transmembrane region" description="Helical" evidence="20">
    <location>
        <begin position="756"/>
        <end position="775"/>
    </location>
</feature>
<evidence type="ECO:0000256" key="15">
    <source>
        <dbReference type="ARBA" id="ARBA00023065"/>
    </source>
</evidence>
<feature type="transmembrane region" description="Helical" evidence="20">
    <location>
        <begin position="162"/>
        <end position="185"/>
    </location>
</feature>